<evidence type="ECO:0000313" key="6">
    <source>
        <dbReference type="EMBL" id="EGT31561.1"/>
    </source>
</evidence>
<proteinExistence type="inferred from homology"/>
<dbReference type="EMBL" id="GL379886">
    <property type="protein sequence ID" value="EGT31561.1"/>
    <property type="molecule type" value="Genomic_DNA"/>
</dbReference>
<dbReference type="Proteomes" id="UP000008068">
    <property type="component" value="Unassembled WGS sequence"/>
</dbReference>
<dbReference type="Gene3D" id="1.10.565.10">
    <property type="entry name" value="Retinoid X Receptor"/>
    <property type="match status" value="1"/>
</dbReference>
<name>G0NHX2_CAEBE</name>
<dbReference type="SUPFAM" id="SSF48508">
    <property type="entry name" value="Nuclear receptor ligand-binding domain"/>
    <property type="match status" value="1"/>
</dbReference>
<evidence type="ECO:0000313" key="7">
    <source>
        <dbReference type="Proteomes" id="UP000008068"/>
    </source>
</evidence>
<evidence type="ECO:0000256" key="1">
    <source>
        <dbReference type="ARBA" id="ARBA00005993"/>
    </source>
</evidence>
<dbReference type="HOGENOM" id="CLU_007368_3_0_1"/>
<evidence type="ECO:0000259" key="5">
    <source>
        <dbReference type="PROSITE" id="PS51843"/>
    </source>
</evidence>
<keyword evidence="2" id="KW-0805">Transcription regulation</keyword>
<evidence type="ECO:0000256" key="4">
    <source>
        <dbReference type="ARBA" id="ARBA00023170"/>
    </source>
</evidence>
<dbReference type="AlphaFoldDB" id="G0NHX2"/>
<organism evidence="7">
    <name type="scientific">Caenorhabditis brenneri</name>
    <name type="common">Nematode worm</name>
    <dbReference type="NCBI Taxonomy" id="135651"/>
    <lineage>
        <taxon>Eukaryota</taxon>
        <taxon>Metazoa</taxon>
        <taxon>Ecdysozoa</taxon>
        <taxon>Nematoda</taxon>
        <taxon>Chromadorea</taxon>
        <taxon>Rhabditida</taxon>
        <taxon>Rhabditina</taxon>
        <taxon>Rhabditomorpha</taxon>
        <taxon>Rhabditoidea</taxon>
        <taxon>Rhabditidae</taxon>
        <taxon>Peloderinae</taxon>
        <taxon>Caenorhabditis</taxon>
    </lineage>
</organism>
<dbReference type="InterPro" id="IPR000536">
    <property type="entry name" value="Nucl_hrmn_rcpt_lig-bd"/>
</dbReference>
<keyword evidence="3" id="KW-0804">Transcription</keyword>
<dbReference type="eggNOG" id="ENOG502RT5D">
    <property type="taxonomic scope" value="Eukaryota"/>
</dbReference>
<dbReference type="OrthoDB" id="5858604at2759"/>
<accession>G0NHX2</accession>
<protein>
    <recommendedName>
        <fullName evidence="5">NR LBD domain-containing protein</fullName>
    </recommendedName>
</protein>
<dbReference type="STRING" id="135651.G0NHX2"/>
<dbReference type="PANTHER" id="PTHR45886:SF10">
    <property type="entry name" value="NUCLEAR HORMONE RECEPTOR FAMILY"/>
    <property type="match status" value="1"/>
</dbReference>
<reference evidence="7" key="1">
    <citation type="submission" date="2011-07" db="EMBL/GenBank/DDBJ databases">
        <authorList>
            <consortium name="Caenorhabditis brenneri Sequencing and Analysis Consortium"/>
            <person name="Wilson R.K."/>
        </authorList>
    </citation>
    <scope>NUCLEOTIDE SEQUENCE [LARGE SCALE GENOMIC DNA]</scope>
    <source>
        <strain evidence="7">PB2801</strain>
    </source>
</reference>
<evidence type="ECO:0000256" key="3">
    <source>
        <dbReference type="ARBA" id="ARBA00023163"/>
    </source>
</evidence>
<dbReference type="InParanoid" id="G0NHX2"/>
<dbReference type="InterPro" id="IPR035500">
    <property type="entry name" value="NHR-like_dom_sf"/>
</dbReference>
<dbReference type="OMA" id="FDPAICT"/>
<dbReference type="SMART" id="SM00430">
    <property type="entry name" value="HOLI"/>
    <property type="match status" value="1"/>
</dbReference>
<sequence>MYTAVEFLINLDFMEELELEEKMLLLKNFAAKATLLFSSLRTSRAKSDRLTTPGGHEIVPDFLSTIFNVSLGFLRRIRSLLVNKLNELNITNEEFLLVTVILYCDTGAGALSEYAKDLITSRRTSYTSALFQYCQLTYQQTGLTRFTDLLSLCHVVNRNIEDIQALTTIVKMNMKISECKKLFEDII</sequence>
<feature type="domain" description="NR LBD" evidence="5">
    <location>
        <begin position="1"/>
        <end position="187"/>
    </location>
</feature>
<comment type="similarity">
    <text evidence="1">Belongs to the nuclear hormone receptor family.</text>
</comment>
<gene>
    <name evidence="6" type="ORF">CAEBREN_10923</name>
</gene>
<dbReference type="PROSITE" id="PS51843">
    <property type="entry name" value="NR_LBD"/>
    <property type="match status" value="1"/>
</dbReference>
<keyword evidence="7" id="KW-1185">Reference proteome</keyword>
<evidence type="ECO:0000256" key="2">
    <source>
        <dbReference type="ARBA" id="ARBA00023015"/>
    </source>
</evidence>
<dbReference type="Pfam" id="PF00104">
    <property type="entry name" value="Hormone_recep"/>
    <property type="match status" value="1"/>
</dbReference>
<dbReference type="PANTHER" id="PTHR45886">
    <property type="entry name" value="NUCLEAR HORMONE RECEPTOR FAMILY-RELATED-RELATED"/>
    <property type="match status" value="1"/>
</dbReference>
<keyword evidence="4" id="KW-0675">Receptor</keyword>